<dbReference type="CDD" id="cd07043">
    <property type="entry name" value="STAS_anti-anti-sigma_factors"/>
    <property type="match status" value="1"/>
</dbReference>
<dbReference type="GO" id="GO:0043856">
    <property type="term" value="F:anti-sigma factor antagonist activity"/>
    <property type="evidence" value="ECO:0007669"/>
    <property type="project" value="TreeGrafter"/>
</dbReference>
<dbReference type="AlphaFoldDB" id="A0A7T4PCV0"/>
<evidence type="ECO:0000313" key="2">
    <source>
        <dbReference type="EMBL" id="QQC87908.1"/>
    </source>
</evidence>
<dbReference type="SUPFAM" id="SSF52091">
    <property type="entry name" value="SpoIIaa-like"/>
    <property type="match status" value="1"/>
</dbReference>
<gene>
    <name evidence="2" type="ORF">I8755_05440</name>
</gene>
<evidence type="ECO:0000259" key="1">
    <source>
        <dbReference type="PROSITE" id="PS50801"/>
    </source>
</evidence>
<feature type="domain" description="STAS" evidence="1">
    <location>
        <begin position="41"/>
        <end position="134"/>
    </location>
</feature>
<protein>
    <submittedName>
        <fullName evidence="2">STAS domain-containing protein</fullName>
    </submittedName>
</protein>
<dbReference type="Gene3D" id="3.30.750.24">
    <property type="entry name" value="STAS domain"/>
    <property type="match status" value="1"/>
</dbReference>
<sequence length="134" mass="14338">MPGNEAALPTLASSISATPSPEQITARTSHGFEVRWYEYLGACVIVAAGEYDMGSITPLQKTLRTAAERYPKVILETSGVTFADSSFLDLLLLAHQMGTLRLVAPSAPVRRLCEITGVDSVLAIRQTVEDATAT</sequence>
<dbReference type="EMBL" id="CP065959">
    <property type="protein sequence ID" value="QQC87908.1"/>
    <property type="molecule type" value="Genomic_DNA"/>
</dbReference>
<dbReference type="Proteomes" id="UP000596130">
    <property type="component" value="Chromosome"/>
</dbReference>
<accession>A0A7T4PCV0</accession>
<dbReference type="InterPro" id="IPR036513">
    <property type="entry name" value="STAS_dom_sf"/>
</dbReference>
<dbReference type="RefSeq" id="WP_198501927.1">
    <property type="nucleotide sequence ID" value="NZ_CP065959.1"/>
</dbReference>
<name>A0A7T4PCV0_9ACTN</name>
<proteinExistence type="predicted"/>
<dbReference type="PROSITE" id="PS50801">
    <property type="entry name" value="STAS"/>
    <property type="match status" value="1"/>
</dbReference>
<evidence type="ECO:0000313" key="3">
    <source>
        <dbReference type="Proteomes" id="UP000596130"/>
    </source>
</evidence>
<dbReference type="InterPro" id="IPR002645">
    <property type="entry name" value="STAS_dom"/>
</dbReference>
<dbReference type="Pfam" id="PF01740">
    <property type="entry name" value="STAS"/>
    <property type="match status" value="1"/>
</dbReference>
<dbReference type="PANTHER" id="PTHR33495:SF2">
    <property type="entry name" value="ANTI-SIGMA FACTOR ANTAGONIST TM_1081-RELATED"/>
    <property type="match status" value="1"/>
</dbReference>
<reference evidence="2 3" key="1">
    <citation type="submission" date="2020-12" db="EMBL/GenBank/DDBJ databases">
        <title>Identification and biosynthesis of polyene macrolides produced by Streptomyces alfalfae Men-myco-93-63.</title>
        <authorList>
            <person name="Liu D."/>
            <person name="Li Y."/>
            <person name="Liu L."/>
            <person name="Han X."/>
            <person name="Shen F."/>
        </authorList>
    </citation>
    <scope>NUCLEOTIDE SEQUENCE [LARGE SCALE GENOMIC DNA]</scope>
    <source>
        <strain evidence="2 3">Men-myco-93-63</strain>
    </source>
</reference>
<organism evidence="2 3">
    <name type="scientific">Streptomyces alfalfae</name>
    <dbReference type="NCBI Taxonomy" id="1642299"/>
    <lineage>
        <taxon>Bacteria</taxon>
        <taxon>Bacillati</taxon>
        <taxon>Actinomycetota</taxon>
        <taxon>Actinomycetes</taxon>
        <taxon>Kitasatosporales</taxon>
        <taxon>Streptomycetaceae</taxon>
        <taxon>Streptomyces</taxon>
    </lineage>
</organism>
<dbReference type="PANTHER" id="PTHR33495">
    <property type="entry name" value="ANTI-SIGMA FACTOR ANTAGONIST TM_1081-RELATED-RELATED"/>
    <property type="match status" value="1"/>
</dbReference>